<organism evidence="1 2">
    <name type="scientific">Entomophthora muscae</name>
    <dbReference type="NCBI Taxonomy" id="34485"/>
    <lineage>
        <taxon>Eukaryota</taxon>
        <taxon>Fungi</taxon>
        <taxon>Fungi incertae sedis</taxon>
        <taxon>Zoopagomycota</taxon>
        <taxon>Entomophthoromycotina</taxon>
        <taxon>Entomophthoromycetes</taxon>
        <taxon>Entomophthorales</taxon>
        <taxon>Entomophthoraceae</taxon>
        <taxon>Entomophthora</taxon>
    </lineage>
</organism>
<name>A0ACC2USC5_9FUNG</name>
<gene>
    <name evidence="1" type="ORF">DSO57_1009747</name>
</gene>
<sequence length="76" mass="8266">MASWWLVSPGWEPDFVSLAPLSYTATEQMPTANVQKSAAIKQIHTATMWKPATTKLLPTVNAQAPAATKQIHATTM</sequence>
<proteinExistence type="predicted"/>
<evidence type="ECO:0000313" key="2">
    <source>
        <dbReference type="Proteomes" id="UP001165960"/>
    </source>
</evidence>
<reference evidence="1" key="1">
    <citation type="submission" date="2022-04" db="EMBL/GenBank/DDBJ databases">
        <title>Genome of the entomopathogenic fungus Entomophthora muscae.</title>
        <authorList>
            <person name="Elya C."/>
            <person name="Lovett B.R."/>
            <person name="Lee E."/>
            <person name="Macias A.M."/>
            <person name="Hajek A.E."/>
            <person name="De Bivort B.L."/>
            <person name="Kasson M.T."/>
            <person name="De Fine Licht H.H."/>
            <person name="Stajich J.E."/>
        </authorList>
    </citation>
    <scope>NUCLEOTIDE SEQUENCE</scope>
    <source>
        <strain evidence="1">Berkeley</strain>
    </source>
</reference>
<evidence type="ECO:0000313" key="1">
    <source>
        <dbReference type="EMBL" id="KAJ9089743.1"/>
    </source>
</evidence>
<protein>
    <submittedName>
        <fullName evidence="1">Uncharacterized protein</fullName>
    </submittedName>
</protein>
<dbReference type="EMBL" id="QTSX02000031">
    <property type="protein sequence ID" value="KAJ9089743.1"/>
    <property type="molecule type" value="Genomic_DNA"/>
</dbReference>
<accession>A0ACC2USC5</accession>
<dbReference type="Proteomes" id="UP001165960">
    <property type="component" value="Unassembled WGS sequence"/>
</dbReference>
<comment type="caution">
    <text evidence="1">The sequence shown here is derived from an EMBL/GenBank/DDBJ whole genome shotgun (WGS) entry which is preliminary data.</text>
</comment>
<keyword evidence="2" id="KW-1185">Reference proteome</keyword>